<evidence type="ECO:0000256" key="1">
    <source>
        <dbReference type="ARBA" id="ARBA00057242"/>
    </source>
</evidence>
<gene>
    <name evidence="5" type="ORF">GbCGDNIH9_0009</name>
</gene>
<protein>
    <recommendedName>
        <fullName evidence="2">Chromosome partitioning protein ParA</fullName>
    </recommendedName>
</protein>
<dbReference type="PANTHER" id="PTHR13696:SF52">
    <property type="entry name" value="PARA FAMILY PROTEIN CT_582"/>
    <property type="match status" value="1"/>
</dbReference>
<dbReference type="Pfam" id="PF13614">
    <property type="entry name" value="AAA_31"/>
    <property type="match status" value="1"/>
</dbReference>
<dbReference type="PANTHER" id="PTHR13696">
    <property type="entry name" value="P-LOOP CONTAINING NUCLEOSIDE TRIPHOSPHATE HYDROLASE"/>
    <property type="match status" value="1"/>
</dbReference>
<dbReference type="CDD" id="cd02042">
    <property type="entry name" value="ParAB_family"/>
    <property type="match status" value="1"/>
</dbReference>
<feature type="domain" description="AAA" evidence="4">
    <location>
        <begin position="39"/>
        <end position="220"/>
    </location>
</feature>
<evidence type="ECO:0000259" key="4">
    <source>
        <dbReference type="Pfam" id="PF13614"/>
    </source>
</evidence>
<dbReference type="InterPro" id="IPR025669">
    <property type="entry name" value="AAA_dom"/>
</dbReference>
<dbReference type="AlphaFoldDB" id="A0AAC9KC18"/>
<reference evidence="6" key="1">
    <citation type="submission" date="2016-11" db="EMBL/GenBank/DDBJ databases">
        <title>Comparative genomic and phenotypic analysis of Granulibacter bethesdensis clinical isolates from patients with chronic granulomatous disease.</title>
        <authorList>
            <person name="Zarember K.A."/>
            <person name="Porcella S.F."/>
            <person name="Chu J."/>
            <person name="Ding L."/>
            <person name="Dahlstrom E."/>
            <person name="Barbian K."/>
            <person name="Martens C."/>
            <person name="Sykora L."/>
            <person name="Kramer S."/>
            <person name="Pettinato A.M."/>
            <person name="Hong H."/>
            <person name="Wald G."/>
            <person name="Berg L.J."/>
            <person name="Rogge L.S."/>
            <person name="Greenberg D.E."/>
            <person name="Falcone E.L."/>
            <person name="Neves J.F."/>
            <person name="Simoes M.J."/>
            <person name="Casal M."/>
            <person name="Rodriguez-Lopez F.C."/>
            <person name="Zelazny A."/>
            <person name="Gallin J.I."/>
            <person name="Holland S.M."/>
        </authorList>
    </citation>
    <scope>NUCLEOTIDE SEQUENCE [LARGE SCALE GENOMIC DNA]</scope>
    <source>
        <strain evidence="6">NIH9.1</strain>
    </source>
</reference>
<dbReference type="InterPro" id="IPR050678">
    <property type="entry name" value="DNA_Partitioning_ATPase"/>
</dbReference>
<name>A0AAC9KC18_9PROT</name>
<dbReference type="Proteomes" id="UP000182373">
    <property type="component" value="Chromosome"/>
</dbReference>
<proteinExistence type="predicted"/>
<dbReference type="EMBL" id="CP018191">
    <property type="protein sequence ID" value="APH53228.1"/>
    <property type="molecule type" value="Genomic_DNA"/>
</dbReference>
<feature type="region of interest" description="Disordered" evidence="3">
    <location>
        <begin position="1"/>
        <end position="31"/>
    </location>
</feature>
<comment type="function">
    <text evidence="1">Involved in chromosome partition. Localize to both poles of the predivisional cell following completion of DNA replication.</text>
</comment>
<sequence length="304" mass="32855">MSEKQKSPFRALKKPSGQVSESTEIPSSPVITNSKTRPKILAIANQKGGVGKTTTAINLATALAETGERVLLIDLDSQGNASTGLGIPRNQRGHGSYAVLMDSHKAADVIRKSIVPNLFLIVAESDLAGTEVELVSQNRREYRLRDALDALKNTDQTSELSFDHVLIDCPPSLGLLTLNALVAADSVLVPLQCEFFALEGVTQLNRTVQAVRRALNPALELEGIVLTMFDRRNNLSELVAADARGFFGAKVYDTVIPRNIRLSEAPSHGKPVLLYDSKSSGAQAYVQLADELLKRERKAGTKAV</sequence>
<feature type="compositionally biased region" description="Polar residues" evidence="3">
    <location>
        <begin position="17"/>
        <end position="31"/>
    </location>
</feature>
<evidence type="ECO:0000256" key="3">
    <source>
        <dbReference type="SAM" id="MobiDB-lite"/>
    </source>
</evidence>
<dbReference type="InterPro" id="IPR027417">
    <property type="entry name" value="P-loop_NTPase"/>
</dbReference>
<evidence type="ECO:0000256" key="2">
    <source>
        <dbReference type="ARBA" id="ARBA00074747"/>
    </source>
</evidence>
<accession>A0AAC9KC18</accession>
<dbReference type="Gene3D" id="3.40.50.300">
    <property type="entry name" value="P-loop containing nucleotide triphosphate hydrolases"/>
    <property type="match status" value="1"/>
</dbReference>
<organism evidence="5 6">
    <name type="scientific">Granulibacter bethesdensis</name>
    <dbReference type="NCBI Taxonomy" id="364410"/>
    <lineage>
        <taxon>Bacteria</taxon>
        <taxon>Pseudomonadati</taxon>
        <taxon>Pseudomonadota</taxon>
        <taxon>Alphaproteobacteria</taxon>
        <taxon>Acetobacterales</taxon>
        <taxon>Acetobacteraceae</taxon>
        <taxon>Granulibacter</taxon>
    </lineage>
</organism>
<dbReference type="SUPFAM" id="SSF52540">
    <property type="entry name" value="P-loop containing nucleoside triphosphate hydrolases"/>
    <property type="match status" value="1"/>
</dbReference>
<dbReference type="FunFam" id="3.40.50.300:FF:000285">
    <property type="entry name" value="Sporulation initiation inhibitor Soj"/>
    <property type="match status" value="1"/>
</dbReference>
<evidence type="ECO:0000313" key="6">
    <source>
        <dbReference type="Proteomes" id="UP000182373"/>
    </source>
</evidence>
<evidence type="ECO:0000313" key="5">
    <source>
        <dbReference type="EMBL" id="APH53228.1"/>
    </source>
</evidence>